<feature type="signal peptide" evidence="2">
    <location>
        <begin position="1"/>
        <end position="28"/>
    </location>
</feature>
<organism evidence="3 4">
    <name type="scientific">Mycena belliarum</name>
    <dbReference type="NCBI Taxonomy" id="1033014"/>
    <lineage>
        <taxon>Eukaryota</taxon>
        <taxon>Fungi</taxon>
        <taxon>Dikarya</taxon>
        <taxon>Basidiomycota</taxon>
        <taxon>Agaricomycotina</taxon>
        <taxon>Agaricomycetes</taxon>
        <taxon>Agaricomycetidae</taxon>
        <taxon>Agaricales</taxon>
        <taxon>Marasmiineae</taxon>
        <taxon>Mycenaceae</taxon>
        <taxon>Mycena</taxon>
    </lineage>
</organism>
<comment type="caution">
    <text evidence="3">The sequence shown here is derived from an EMBL/GenBank/DDBJ whole genome shotgun (WGS) entry which is preliminary data.</text>
</comment>
<sequence>MHRAPSRPPPMPPASLLVLLSSPLPTNCLRDFTAPSAPPSIPEHGSPASPFRRSQLPSSPPRRLRTAHRCLSVRHGGEQRARPTPRLLLGPCLQRLADAATDALLHLRVSSVACAPRRARRRRSAASLANPVPPALSRARRLQRSLCSWHRTADSRFARPSRPSRSCGAFSRAAYSPQTRESAQGRFRARVLAPANPGQALPLALDARHPSAGDPTARLPARAAHVRQLNYLYPVPASHNAPPSPRSRPRDPARLIPPSRCADKPRRLSRKSQNHAPDPVCISKSAQRPSASGVHRDAPLRLVSRCGPKQMVLRCELGAARPLRTTDPNAAPRLASRCEPPPRNAALDAGATSVAARTRPRCRCDCRGSAGPRIDAQAALDTASDAGAIHARLARGVGLGTRATPTRPWRRGLDGRKQYQTDAHRGPQP</sequence>
<feature type="region of interest" description="Disordered" evidence="1">
    <location>
        <begin position="323"/>
        <end position="352"/>
    </location>
</feature>
<feature type="region of interest" description="Disordered" evidence="1">
    <location>
        <begin position="235"/>
        <end position="296"/>
    </location>
</feature>
<name>A0AAD6U7U4_9AGAR</name>
<feature type="region of interest" description="Disordered" evidence="1">
    <location>
        <begin position="393"/>
        <end position="429"/>
    </location>
</feature>
<feature type="region of interest" description="Disordered" evidence="1">
    <location>
        <begin position="160"/>
        <end position="185"/>
    </location>
</feature>
<evidence type="ECO:0000256" key="1">
    <source>
        <dbReference type="SAM" id="MobiDB-lite"/>
    </source>
</evidence>
<feature type="chain" id="PRO_5042061066" evidence="2">
    <location>
        <begin position="29"/>
        <end position="429"/>
    </location>
</feature>
<evidence type="ECO:0000313" key="4">
    <source>
        <dbReference type="Proteomes" id="UP001222325"/>
    </source>
</evidence>
<gene>
    <name evidence="3" type="ORF">B0H15DRAFT_1020877</name>
</gene>
<dbReference type="EMBL" id="JARJCN010000017">
    <property type="protein sequence ID" value="KAJ7092808.1"/>
    <property type="molecule type" value="Genomic_DNA"/>
</dbReference>
<evidence type="ECO:0000256" key="2">
    <source>
        <dbReference type="SAM" id="SignalP"/>
    </source>
</evidence>
<feature type="compositionally biased region" description="Basic and acidic residues" evidence="1">
    <location>
        <begin position="411"/>
        <end position="429"/>
    </location>
</feature>
<protein>
    <submittedName>
        <fullName evidence="3">Uncharacterized protein</fullName>
    </submittedName>
</protein>
<keyword evidence="2" id="KW-0732">Signal</keyword>
<proteinExistence type="predicted"/>
<dbReference type="Proteomes" id="UP001222325">
    <property type="component" value="Unassembled WGS sequence"/>
</dbReference>
<accession>A0AAD6U7U4</accession>
<dbReference type="AlphaFoldDB" id="A0AAD6U7U4"/>
<feature type="region of interest" description="Disordered" evidence="1">
    <location>
        <begin position="29"/>
        <end position="64"/>
    </location>
</feature>
<evidence type="ECO:0000313" key="3">
    <source>
        <dbReference type="EMBL" id="KAJ7092808.1"/>
    </source>
</evidence>
<reference evidence="3" key="1">
    <citation type="submission" date="2023-03" db="EMBL/GenBank/DDBJ databases">
        <title>Massive genome expansion in bonnet fungi (Mycena s.s.) driven by repeated elements and novel gene families across ecological guilds.</title>
        <authorList>
            <consortium name="Lawrence Berkeley National Laboratory"/>
            <person name="Harder C.B."/>
            <person name="Miyauchi S."/>
            <person name="Viragh M."/>
            <person name="Kuo A."/>
            <person name="Thoen E."/>
            <person name="Andreopoulos B."/>
            <person name="Lu D."/>
            <person name="Skrede I."/>
            <person name="Drula E."/>
            <person name="Henrissat B."/>
            <person name="Morin E."/>
            <person name="Kohler A."/>
            <person name="Barry K."/>
            <person name="LaButti K."/>
            <person name="Morin E."/>
            <person name="Salamov A."/>
            <person name="Lipzen A."/>
            <person name="Mereny Z."/>
            <person name="Hegedus B."/>
            <person name="Baldrian P."/>
            <person name="Stursova M."/>
            <person name="Weitz H."/>
            <person name="Taylor A."/>
            <person name="Grigoriev I.V."/>
            <person name="Nagy L.G."/>
            <person name="Martin F."/>
            <person name="Kauserud H."/>
        </authorList>
    </citation>
    <scope>NUCLEOTIDE SEQUENCE</scope>
    <source>
        <strain evidence="3">CBHHK173m</strain>
    </source>
</reference>
<keyword evidence="4" id="KW-1185">Reference proteome</keyword>